<dbReference type="STRING" id="247490.KSU1_D0678"/>
<accession>I3IQJ2</accession>
<keyword evidence="2" id="KW-1185">Reference proteome</keyword>
<evidence type="ECO:0000313" key="1">
    <source>
        <dbReference type="EMBL" id="GAB63987.1"/>
    </source>
</evidence>
<dbReference type="eggNOG" id="COG4933">
    <property type="taxonomic scope" value="Bacteria"/>
</dbReference>
<gene>
    <name evidence="1" type="ORF">KSU1_D0678</name>
</gene>
<organism evidence="1 2">
    <name type="scientific">Candidatus Jettenia caeni</name>
    <dbReference type="NCBI Taxonomy" id="247490"/>
    <lineage>
        <taxon>Bacteria</taxon>
        <taxon>Pseudomonadati</taxon>
        <taxon>Planctomycetota</taxon>
        <taxon>Candidatus Brocadiia</taxon>
        <taxon>Candidatus Brocadiales</taxon>
        <taxon>Candidatus Brocadiaceae</taxon>
        <taxon>Candidatus Jettenia</taxon>
    </lineage>
</organism>
<reference evidence="1 2" key="1">
    <citation type="journal article" date="2012" name="FEBS Lett.">
        <title>Anammox organism KSU-1 expresses a NirK-type copper-containing nitrite reductase instead of a NirS-type with cytochrome cd1.</title>
        <authorList>
            <person name="Hira D."/>
            <person name="Toh H."/>
            <person name="Migita C.T."/>
            <person name="Okubo H."/>
            <person name="Nishiyama T."/>
            <person name="Hattori M."/>
            <person name="Furukawa K."/>
            <person name="Fujii T."/>
        </authorList>
    </citation>
    <scope>NUCLEOTIDE SEQUENCE [LARGE SCALE GENOMIC DNA]</scope>
</reference>
<protein>
    <submittedName>
        <fullName evidence="1">Hypothetical phage protein</fullName>
    </submittedName>
</protein>
<dbReference type="Gene3D" id="2.30.130.30">
    <property type="entry name" value="Hypothetical protein"/>
    <property type="match status" value="1"/>
</dbReference>
<dbReference type="SUPFAM" id="SSF88697">
    <property type="entry name" value="PUA domain-like"/>
    <property type="match status" value="1"/>
</dbReference>
<evidence type="ECO:0000313" key="2">
    <source>
        <dbReference type="Proteomes" id="UP000002985"/>
    </source>
</evidence>
<dbReference type="InterPro" id="IPR015947">
    <property type="entry name" value="PUA-like_sf"/>
</dbReference>
<name>I3IQJ2_9BACT</name>
<dbReference type="AlphaFoldDB" id="I3IQJ2"/>
<proteinExistence type="predicted"/>
<dbReference type="Proteomes" id="UP000002985">
    <property type="component" value="Unassembled WGS sequence"/>
</dbReference>
<sequence length="118" mass="14006">MSIKPEFVDKIFCGEKKYEFRRSIFKRQEVKKIVVYASAPISKVIGEFEVDHILAGDIFDLWEQTKKFAGITEEYFFNYFSGLENGYAIKIKKYVRYLKPYCIEEQFGLKPPQSFVYI</sequence>
<comment type="caution">
    <text evidence="1">The sequence shown here is derived from an EMBL/GenBank/DDBJ whole genome shotgun (WGS) entry which is preliminary data.</text>
</comment>
<dbReference type="EMBL" id="BAFH01000004">
    <property type="protein sequence ID" value="GAB63987.1"/>
    <property type="molecule type" value="Genomic_DNA"/>
</dbReference>